<keyword evidence="3 6" id="KW-0645">Protease</keyword>
<dbReference type="Gene3D" id="3.40.50.1820">
    <property type="entry name" value="alpha/beta hydrolase"/>
    <property type="match status" value="1"/>
</dbReference>
<sequence>MGPAKMKLGSAIAACLLAPGALAATAFETFNPLLRYKPHAQKRSAEVPPVVRRQTPTSPFLNANTTKFVVDGAGIPDVDFDVGESYAGTLPVGTVGNSTDGQMFFWFFPTAAADQPKEIIIWLNGGPGCSSLSGMIQENGPFQWQSGTFKPNANPWSWHQLTNVVWVEQPIGTGFSTGTVTASNEDDVAQQFMGFWRNFVDAFGLQGYKIYVTGESYAGAYCPFISSNMLDANDTNYFNVNGMLIYDPVITGGSAGIAPTNYFVNYWRNVMPFNDSTATSIANASKACGFDDFTDKYLTFPPSGQQPDVCQQPGINADCTNYIDGCDVFDDAFSAIFDINPGFNIYQVGQILPVPDDVLGFPTSVMYTAPGREIYFNRTDVKQAIHAPLDVNWAICAEQSVFAGGDSSDPSSYRAIPNVIDRTKNVQIAHGTMDMVLLANGTLLGIQNMTWGGQMGFQSEPREPLFAPHHPNPDVAGSSGQGVLGTWHSERGLTWALIDLTGHMVPTWQAGVAFRQIEVLLGRVENLGSTAAFPMYANATQPDASQLGFGTAWYGFEDASSGLGEQARMTTGQTSGAISSTIRRGAFADSTSIGAVYMVAGLILSFFLVSGL</sequence>
<dbReference type="InterPro" id="IPR001563">
    <property type="entry name" value="Peptidase_S10"/>
</dbReference>
<dbReference type="Proteomes" id="UP001430848">
    <property type="component" value="Unassembled WGS sequence"/>
</dbReference>
<gene>
    <name evidence="8" type="ORF">SLS63_012539</name>
</gene>
<evidence type="ECO:0000313" key="8">
    <source>
        <dbReference type="EMBL" id="KAK7711757.1"/>
    </source>
</evidence>
<evidence type="ECO:0000256" key="1">
    <source>
        <dbReference type="ARBA" id="ARBA00009431"/>
    </source>
</evidence>
<evidence type="ECO:0000256" key="7">
    <source>
        <dbReference type="SAM" id="Phobius"/>
    </source>
</evidence>
<dbReference type="InterPro" id="IPR029058">
    <property type="entry name" value="AB_hydrolase_fold"/>
</dbReference>
<keyword evidence="7" id="KW-1133">Transmembrane helix</keyword>
<feature type="signal peptide" evidence="6">
    <location>
        <begin position="1"/>
        <end position="23"/>
    </location>
</feature>
<evidence type="ECO:0000256" key="6">
    <source>
        <dbReference type="RuleBase" id="RU361156"/>
    </source>
</evidence>
<feature type="transmembrane region" description="Helical" evidence="7">
    <location>
        <begin position="591"/>
        <end position="609"/>
    </location>
</feature>
<evidence type="ECO:0000256" key="4">
    <source>
        <dbReference type="ARBA" id="ARBA00022801"/>
    </source>
</evidence>
<proteinExistence type="inferred from homology"/>
<dbReference type="PANTHER" id="PTHR11802:SF479">
    <property type="entry name" value="CARBOXYPEPTIDASE"/>
    <property type="match status" value="1"/>
</dbReference>
<evidence type="ECO:0000256" key="5">
    <source>
        <dbReference type="ARBA" id="ARBA00023180"/>
    </source>
</evidence>
<dbReference type="Pfam" id="PF00450">
    <property type="entry name" value="Peptidase_S10"/>
    <property type="match status" value="1"/>
</dbReference>
<reference evidence="8 9" key="1">
    <citation type="submission" date="2024-02" db="EMBL/GenBank/DDBJ databases">
        <title>De novo assembly and annotation of 12 fungi associated with fruit tree decline syndrome in Ontario, Canada.</title>
        <authorList>
            <person name="Sulman M."/>
            <person name="Ellouze W."/>
            <person name="Ilyukhin E."/>
        </authorList>
    </citation>
    <scope>NUCLEOTIDE SEQUENCE [LARGE SCALE GENOMIC DNA]</scope>
    <source>
        <strain evidence="8 9">M169</strain>
    </source>
</reference>
<dbReference type="EMBL" id="JAKNSF020000141">
    <property type="protein sequence ID" value="KAK7711757.1"/>
    <property type="molecule type" value="Genomic_DNA"/>
</dbReference>
<comment type="caution">
    <text evidence="8">The sequence shown here is derived from an EMBL/GenBank/DDBJ whole genome shotgun (WGS) entry which is preliminary data.</text>
</comment>
<keyword evidence="7" id="KW-0472">Membrane</keyword>
<dbReference type="PROSITE" id="PS00131">
    <property type="entry name" value="CARBOXYPEPT_SER_SER"/>
    <property type="match status" value="1"/>
</dbReference>
<evidence type="ECO:0000256" key="2">
    <source>
        <dbReference type="ARBA" id="ARBA00022645"/>
    </source>
</evidence>
<keyword evidence="4 6" id="KW-0378">Hydrolase</keyword>
<dbReference type="PANTHER" id="PTHR11802">
    <property type="entry name" value="SERINE PROTEASE FAMILY S10 SERINE CARBOXYPEPTIDASE"/>
    <property type="match status" value="1"/>
</dbReference>
<protein>
    <recommendedName>
        <fullName evidence="6">Carboxypeptidase</fullName>
        <ecNumber evidence="6">3.4.16.-</ecNumber>
    </recommendedName>
</protein>
<keyword evidence="7" id="KW-0812">Transmembrane</keyword>
<keyword evidence="6" id="KW-0732">Signal</keyword>
<accession>A0ABR1NQY0</accession>
<keyword evidence="2 6" id="KW-0121">Carboxypeptidase</keyword>
<organism evidence="8 9">
    <name type="scientific">Diaporthe eres</name>
    <name type="common">Phomopsis oblonga</name>
    <dbReference type="NCBI Taxonomy" id="83184"/>
    <lineage>
        <taxon>Eukaryota</taxon>
        <taxon>Fungi</taxon>
        <taxon>Dikarya</taxon>
        <taxon>Ascomycota</taxon>
        <taxon>Pezizomycotina</taxon>
        <taxon>Sordariomycetes</taxon>
        <taxon>Sordariomycetidae</taxon>
        <taxon>Diaporthales</taxon>
        <taxon>Diaporthaceae</taxon>
        <taxon>Diaporthe</taxon>
        <taxon>Diaporthe eres species complex</taxon>
    </lineage>
</organism>
<name>A0ABR1NQY0_DIAER</name>
<dbReference type="SUPFAM" id="SSF53474">
    <property type="entry name" value="alpha/beta-Hydrolases"/>
    <property type="match status" value="1"/>
</dbReference>
<evidence type="ECO:0000256" key="3">
    <source>
        <dbReference type="ARBA" id="ARBA00022670"/>
    </source>
</evidence>
<dbReference type="EC" id="3.4.16.-" evidence="6"/>
<dbReference type="InterPro" id="IPR018202">
    <property type="entry name" value="Ser_caboxypep_ser_AS"/>
</dbReference>
<comment type="similarity">
    <text evidence="1 6">Belongs to the peptidase S10 family.</text>
</comment>
<dbReference type="PRINTS" id="PR00724">
    <property type="entry name" value="CRBOXYPTASEC"/>
</dbReference>
<keyword evidence="5" id="KW-0325">Glycoprotein</keyword>
<evidence type="ECO:0000313" key="9">
    <source>
        <dbReference type="Proteomes" id="UP001430848"/>
    </source>
</evidence>
<keyword evidence="9" id="KW-1185">Reference proteome</keyword>
<feature type="chain" id="PRO_5044978782" description="Carboxypeptidase" evidence="6">
    <location>
        <begin position="24"/>
        <end position="612"/>
    </location>
</feature>